<comment type="subcellular location">
    <subcellularLocation>
        <location evidence="2 10">Secreted</location>
    </subcellularLocation>
</comment>
<dbReference type="Pfam" id="PF07335">
    <property type="entry name" value="Glyco_hydro_75"/>
    <property type="match status" value="1"/>
</dbReference>
<comment type="similarity">
    <text evidence="3 10">Belongs to the glycosyl hydrolase 75 family.</text>
</comment>
<dbReference type="GO" id="GO:0005576">
    <property type="term" value="C:extracellular region"/>
    <property type="evidence" value="ECO:0007669"/>
    <property type="project" value="UniProtKB-SubCell"/>
</dbReference>
<comment type="catalytic activity">
    <reaction evidence="1 10">
        <text>Endohydrolysis of beta-(1-&gt;4)-linkages between D-glucosamine residues in a partly acetylated chitosan.</text>
        <dbReference type="EC" id="3.2.1.132"/>
    </reaction>
</comment>
<evidence type="ECO:0000256" key="9">
    <source>
        <dbReference type="ARBA" id="ARBA00023326"/>
    </source>
</evidence>
<dbReference type="GO" id="GO:0016977">
    <property type="term" value="F:chitosanase activity"/>
    <property type="evidence" value="ECO:0007669"/>
    <property type="project" value="UniProtKB-EC"/>
</dbReference>
<feature type="signal peptide" evidence="10">
    <location>
        <begin position="1"/>
        <end position="17"/>
    </location>
</feature>
<sequence length="237" mass="25245">MQFLYIACILSAGLTSAYDLPDNLKQIYNNHKTGKCNKQLAGGFTDGIDGIKTFAYCGDINGAIYLHSSGHGGQYDNMDVDCDGLNDKGGDCGSDETGQGETAFKDQLSQYGIQDLDANVHPYVVFGNTNFDPQQYGMEPLSVMAVVCNNQVLYGIWGDTNGFDSTGEASISLAQMCYPNDGINGNNGHGPDDVLYLGFIGKDAVPGSSANWQAGDRNTFEDSIKALGDKLVAGLKS</sequence>
<gene>
    <name evidence="11" type="ORF">PENSUB_6569</name>
</gene>
<evidence type="ECO:0000256" key="4">
    <source>
        <dbReference type="ARBA" id="ARBA00022525"/>
    </source>
</evidence>
<evidence type="ECO:0000256" key="7">
    <source>
        <dbReference type="ARBA" id="ARBA00023277"/>
    </source>
</evidence>
<evidence type="ECO:0000256" key="1">
    <source>
        <dbReference type="ARBA" id="ARBA00000405"/>
    </source>
</evidence>
<evidence type="ECO:0000256" key="5">
    <source>
        <dbReference type="ARBA" id="ARBA00022729"/>
    </source>
</evidence>
<dbReference type="PANTHER" id="PTHR42061">
    <property type="entry name" value="ENDO-CHITOSANASE"/>
    <property type="match status" value="1"/>
</dbReference>
<feature type="chain" id="PRO_5011829281" description="Endo-chitosanase" evidence="10">
    <location>
        <begin position="18"/>
        <end position="237"/>
    </location>
</feature>
<dbReference type="InterPro" id="IPR009939">
    <property type="entry name" value="Chitosanase_fungal"/>
</dbReference>
<dbReference type="PANTHER" id="PTHR42061:SF9">
    <property type="entry name" value="ENDO-CHITOSANASE"/>
    <property type="match status" value="1"/>
</dbReference>
<evidence type="ECO:0000256" key="10">
    <source>
        <dbReference type="RuleBase" id="RU361208"/>
    </source>
</evidence>
<dbReference type="EC" id="3.2.1.132" evidence="10"/>
<protein>
    <recommendedName>
        <fullName evidence="10">Endo-chitosanase</fullName>
        <ecNumber evidence="10">3.2.1.132</ecNumber>
    </recommendedName>
</protein>
<comment type="caution">
    <text evidence="11">The sequence shown here is derived from an EMBL/GenBank/DDBJ whole genome shotgun (WGS) entry which is preliminary data.</text>
</comment>
<dbReference type="Proteomes" id="UP000186955">
    <property type="component" value="Unassembled WGS sequence"/>
</dbReference>
<proteinExistence type="inferred from homology"/>
<keyword evidence="12" id="KW-1185">Reference proteome</keyword>
<evidence type="ECO:0000256" key="6">
    <source>
        <dbReference type="ARBA" id="ARBA00022801"/>
    </source>
</evidence>
<keyword evidence="6 10" id="KW-0378">Hydrolase</keyword>
<dbReference type="AlphaFoldDB" id="A0A1Q5U046"/>
<name>A0A1Q5U046_9EURO</name>
<accession>A0A1Q5U046</accession>
<evidence type="ECO:0000313" key="11">
    <source>
        <dbReference type="EMBL" id="OKP05849.1"/>
    </source>
</evidence>
<reference evidence="11 12" key="1">
    <citation type="submission" date="2016-10" db="EMBL/GenBank/DDBJ databases">
        <title>Genome sequence of the ascomycete fungus Penicillium subrubescens.</title>
        <authorList>
            <person name="De Vries R.P."/>
            <person name="Peng M."/>
            <person name="Dilokpimol A."/>
            <person name="Hilden K."/>
            <person name="Makela M.R."/>
            <person name="Grigoriev I."/>
            <person name="Riley R."/>
            <person name="Granchi Z."/>
        </authorList>
    </citation>
    <scope>NUCLEOTIDE SEQUENCE [LARGE SCALE GENOMIC DNA]</scope>
    <source>
        <strain evidence="11 12">CBS 132785</strain>
    </source>
</reference>
<evidence type="ECO:0000256" key="2">
    <source>
        <dbReference type="ARBA" id="ARBA00004613"/>
    </source>
</evidence>
<keyword evidence="4" id="KW-0964">Secreted</keyword>
<keyword evidence="5 10" id="KW-0732">Signal</keyword>
<organism evidence="11 12">
    <name type="scientific">Penicillium subrubescens</name>
    <dbReference type="NCBI Taxonomy" id="1316194"/>
    <lineage>
        <taxon>Eukaryota</taxon>
        <taxon>Fungi</taxon>
        <taxon>Dikarya</taxon>
        <taxon>Ascomycota</taxon>
        <taxon>Pezizomycotina</taxon>
        <taxon>Eurotiomycetes</taxon>
        <taxon>Eurotiomycetidae</taxon>
        <taxon>Eurotiales</taxon>
        <taxon>Aspergillaceae</taxon>
        <taxon>Penicillium</taxon>
    </lineage>
</organism>
<keyword evidence="8 10" id="KW-0326">Glycosidase</keyword>
<evidence type="ECO:0000256" key="8">
    <source>
        <dbReference type="ARBA" id="ARBA00023295"/>
    </source>
</evidence>
<evidence type="ECO:0000256" key="3">
    <source>
        <dbReference type="ARBA" id="ARBA00007799"/>
    </source>
</evidence>
<dbReference type="OrthoDB" id="4756206at2759"/>
<keyword evidence="9 10" id="KW-0624">Polysaccharide degradation</keyword>
<dbReference type="EMBL" id="MNBE01000602">
    <property type="protein sequence ID" value="OKP05849.1"/>
    <property type="molecule type" value="Genomic_DNA"/>
</dbReference>
<keyword evidence="7" id="KW-0119">Carbohydrate metabolism</keyword>
<dbReference type="GO" id="GO:0000272">
    <property type="term" value="P:polysaccharide catabolic process"/>
    <property type="evidence" value="ECO:0007669"/>
    <property type="project" value="UniProtKB-KW"/>
</dbReference>
<evidence type="ECO:0000313" key="12">
    <source>
        <dbReference type="Proteomes" id="UP000186955"/>
    </source>
</evidence>
<comment type="function">
    <text evidence="10">Chitosanase catalyzing the endo-type cleavage of chitosan, the deacylated form of chitin. Chitosanase may be crucial in the degradation of the deacetylated portion of chitin in the fungal cell wall.</text>
</comment>